<keyword evidence="1" id="KW-0574">Periplasm</keyword>
<sequence>MTIHYTATLNNKHLSLTALYPDGNREVIAILPVTELGALINRNNRLMHLSFSSPFREITETVLVDTVDAERPGHHTGRMLSAIDACLDAEYAGKGKHPSRKNGFWRTLMCGFIAGIALPATVAGYHWMKAEPPSTLAYPTSQEWRAEPVTDTETPRPHTEHHVNSIPARPAPTQQEPSSAPAPTAVTEEQHVQAAEARRNLATVLKRNADRGMFTINLSTGHERTLYAFLDPACINCRLLEPALKQLAREFSVVIYPVSVIGGESSTKRTAPLLCEPDSQKRATGWHQLYSADSGMAPTGDAPAAQDGQCLTAARAAIDVNNQAFRQFGFGGTPWVLSDTGWHLPSGILKDATSVRLFLKATDSEEYHNEPAPR</sequence>
<comment type="subcellular location">
    <subcellularLocation>
        <location evidence="1">Periplasm</location>
    </subcellularLocation>
</comment>
<dbReference type="SUPFAM" id="SSF52833">
    <property type="entry name" value="Thioredoxin-like"/>
    <property type="match status" value="1"/>
</dbReference>
<keyword evidence="4" id="KW-0614">Plasmid</keyword>
<reference evidence="4" key="2">
    <citation type="submission" date="2017-01" db="EMBL/GenBank/DDBJ databases">
        <title>Shigella sonnei str. SH15sh99 plasmid P-SH15sh99, complete genome.</title>
        <authorList>
            <person name="Ma Q."/>
            <person name="Qiu S."/>
            <person name="Song H."/>
            <person name="Sun Y."/>
            <person name="Huang Y."/>
        </authorList>
    </citation>
    <scope>NUCLEOTIDE SEQUENCE</scope>
    <source>
        <strain evidence="4">SH15sh99</strain>
        <plasmid evidence="4">pSH15sh99</plasmid>
    </source>
</reference>
<dbReference type="AlphaFoldDB" id="A0A1V0DNF8"/>
<evidence type="ECO:0000256" key="1">
    <source>
        <dbReference type="RuleBase" id="RU364038"/>
    </source>
</evidence>
<dbReference type="InterPro" id="IPR036249">
    <property type="entry name" value="Thioredoxin-like_sf"/>
</dbReference>
<evidence type="ECO:0000313" key="5">
    <source>
        <dbReference type="EMBL" id="ARB02372.1"/>
    </source>
</evidence>
<keyword evidence="3" id="KW-0812">Transmembrane</keyword>
<dbReference type="RefSeq" id="WP_000152387.1">
    <property type="nucleotide sequence ID" value="NZ_CP146295.1"/>
</dbReference>
<dbReference type="GO" id="GO:0042597">
    <property type="term" value="C:periplasmic space"/>
    <property type="evidence" value="ECO:0007669"/>
    <property type="project" value="UniProtKB-SubCell"/>
</dbReference>
<evidence type="ECO:0000256" key="2">
    <source>
        <dbReference type="SAM" id="MobiDB-lite"/>
    </source>
</evidence>
<dbReference type="InterPro" id="IPR033954">
    <property type="entry name" value="DiS-bond_Isoase_DsbC/G"/>
</dbReference>
<dbReference type="Gene3D" id="3.40.30.10">
    <property type="entry name" value="Glutaredoxin"/>
    <property type="match status" value="1"/>
</dbReference>
<geneLocation type="plasmid" evidence="4">
    <name>pSH15sh99</name>
</geneLocation>
<name>A0A1V0DNF8_SHISO</name>
<keyword evidence="1" id="KW-0732">Signal</keyword>
<evidence type="ECO:0000256" key="3">
    <source>
        <dbReference type="SAM" id="Phobius"/>
    </source>
</evidence>
<dbReference type="EMBL" id="KY471629">
    <property type="protein sequence ID" value="ARB02372.1"/>
    <property type="molecule type" value="Genomic_DNA"/>
</dbReference>
<feature type="region of interest" description="Disordered" evidence="2">
    <location>
        <begin position="138"/>
        <end position="195"/>
    </location>
</feature>
<dbReference type="EMBL" id="KY471628">
    <property type="protein sequence ID" value="ARB02266.1"/>
    <property type="molecule type" value="Genomic_DNA"/>
</dbReference>
<gene>
    <name evidence="4" type="primary">trbB</name>
</gene>
<proteinExistence type="inferred from homology"/>
<keyword evidence="3" id="KW-1133">Transmembrane helix</keyword>
<protein>
    <recommendedName>
        <fullName evidence="1">Thiol:disulfide interchange protein</fullName>
    </recommendedName>
</protein>
<evidence type="ECO:0000313" key="4">
    <source>
        <dbReference type="EMBL" id="ARB02266.1"/>
    </source>
</evidence>
<feature type="transmembrane region" description="Helical" evidence="3">
    <location>
        <begin position="104"/>
        <end position="128"/>
    </location>
</feature>
<organism evidence="4">
    <name type="scientific">Shigella sonnei</name>
    <dbReference type="NCBI Taxonomy" id="624"/>
    <lineage>
        <taxon>Bacteria</taxon>
        <taxon>Pseudomonadati</taxon>
        <taxon>Pseudomonadota</taxon>
        <taxon>Gammaproteobacteria</taxon>
        <taxon>Enterobacterales</taxon>
        <taxon>Enterobacteriaceae</taxon>
        <taxon>Shigella</taxon>
    </lineage>
</organism>
<keyword evidence="1" id="KW-0676">Redox-active center</keyword>
<feature type="compositionally biased region" description="Basic and acidic residues" evidence="2">
    <location>
        <begin position="144"/>
        <end position="163"/>
    </location>
</feature>
<accession>A0A1V0DNF8</accession>
<reference evidence="5" key="1">
    <citation type="submission" date="2017-01" db="EMBL/GenBank/DDBJ databases">
        <title>Shigella sonnei str. SH15sh104 plasmid P-SH15sh104, complete genome.</title>
        <authorList>
            <person name="Ma Q."/>
            <person name="Qiu S."/>
            <person name="Song H."/>
            <person name="Sun H."/>
            <person name="Huang Y."/>
        </authorList>
    </citation>
    <scope>NUCLEOTIDE SEQUENCE</scope>
    <source>
        <strain evidence="5">SH15sh105</strain>
        <plasmid evidence="5">pSH15sh104</plasmid>
    </source>
</reference>
<comment type="similarity">
    <text evidence="1">Belongs to the thioredoxin family. DsbC subfamily.</text>
</comment>
<dbReference type="CDD" id="cd03020">
    <property type="entry name" value="DsbA_DsbC_DsbG"/>
    <property type="match status" value="1"/>
</dbReference>
<comment type="function">
    <text evidence="1">Required for disulfide bond formation in some periplasmic proteins. Acts by transferring its disulfide bond to other proteins and is reduced in the process.</text>
</comment>
<geneLocation type="plasmid" evidence="5">
    <name>pSH15sh104</name>
</geneLocation>
<keyword evidence="3" id="KW-0472">Membrane</keyword>